<dbReference type="eggNOG" id="ENOG502RXSE">
    <property type="taxonomic scope" value="Eukaryota"/>
</dbReference>
<keyword evidence="2" id="KW-1185">Reference proteome</keyword>
<dbReference type="PANTHER" id="PTHR33789">
    <property type="entry name" value="LACHRYMATORY-FACTOR SYNTHASE"/>
    <property type="match status" value="1"/>
</dbReference>
<evidence type="ECO:0008006" key="3">
    <source>
        <dbReference type="Google" id="ProtNLM"/>
    </source>
</evidence>
<dbReference type="InterPro" id="IPR019587">
    <property type="entry name" value="Polyketide_cyclase/dehydratase"/>
</dbReference>
<dbReference type="OMA" id="KICTRKF"/>
<proteinExistence type="predicted"/>
<dbReference type="InterPro" id="IPR023393">
    <property type="entry name" value="START-like_dom_sf"/>
</dbReference>
<dbReference type="SUPFAM" id="SSF55961">
    <property type="entry name" value="Bet v1-like"/>
    <property type="match status" value="1"/>
</dbReference>
<protein>
    <recommendedName>
        <fullName evidence="3">Coenzyme Q-binding protein COQ10 START domain-containing protein</fullName>
    </recommendedName>
</protein>
<organism evidence="2">
    <name type="scientific">Selaginella moellendorffii</name>
    <name type="common">Spikemoss</name>
    <dbReference type="NCBI Taxonomy" id="88036"/>
    <lineage>
        <taxon>Eukaryota</taxon>
        <taxon>Viridiplantae</taxon>
        <taxon>Streptophyta</taxon>
        <taxon>Embryophyta</taxon>
        <taxon>Tracheophyta</taxon>
        <taxon>Lycopodiopsida</taxon>
        <taxon>Selaginellales</taxon>
        <taxon>Selaginellaceae</taxon>
        <taxon>Selaginella</taxon>
    </lineage>
</organism>
<sequence length="240" mass="26782">MDVWPEADKICTRKFGRGPNGTFFLLDELKDGSQKKKGKKKRTQGRRRTIEEPVSIIARGRPSIPSLVFSLLSGREFMMGDKWSGGVTRIVDAPAAKLWELASDFCGLCKWMPLIEECRRIQGDGDRAPGCVRLVVGTSLPRDDGQKSWITEKLVAMDPSARSFTYVLEDGNIDPLSSGYSSTFTVSASEQDSAKSRVEWRFEISRCETKNSREIIEFMEAVFAKNIASLVLAASELQES</sequence>
<dbReference type="HOGENOM" id="CLU_1158066_0_0_1"/>
<dbReference type="Pfam" id="PF10604">
    <property type="entry name" value="Polyketide_cyc2"/>
    <property type="match status" value="1"/>
</dbReference>
<evidence type="ECO:0000313" key="1">
    <source>
        <dbReference type="EMBL" id="EFJ22153.1"/>
    </source>
</evidence>
<dbReference type="PANTHER" id="PTHR33789:SF5">
    <property type="entry name" value="BET V I_MAJOR LATEX PROTEIN DOMAIN-CONTAINING PROTEIN"/>
    <property type="match status" value="1"/>
</dbReference>
<dbReference type="InterPro" id="IPR053249">
    <property type="entry name" value="LFS"/>
</dbReference>
<dbReference type="InParanoid" id="D8RZH3"/>
<dbReference type="EMBL" id="GL377596">
    <property type="protein sequence ID" value="EFJ22153.1"/>
    <property type="molecule type" value="Genomic_DNA"/>
</dbReference>
<reference evidence="1 2" key="1">
    <citation type="journal article" date="2011" name="Science">
        <title>The Selaginella genome identifies genetic changes associated with the evolution of vascular plants.</title>
        <authorList>
            <person name="Banks J.A."/>
            <person name="Nishiyama T."/>
            <person name="Hasebe M."/>
            <person name="Bowman J.L."/>
            <person name="Gribskov M."/>
            <person name="dePamphilis C."/>
            <person name="Albert V.A."/>
            <person name="Aono N."/>
            <person name="Aoyama T."/>
            <person name="Ambrose B.A."/>
            <person name="Ashton N.W."/>
            <person name="Axtell M.J."/>
            <person name="Barker E."/>
            <person name="Barker M.S."/>
            <person name="Bennetzen J.L."/>
            <person name="Bonawitz N.D."/>
            <person name="Chapple C."/>
            <person name="Cheng C."/>
            <person name="Correa L.G."/>
            <person name="Dacre M."/>
            <person name="DeBarry J."/>
            <person name="Dreyer I."/>
            <person name="Elias M."/>
            <person name="Engstrom E.M."/>
            <person name="Estelle M."/>
            <person name="Feng L."/>
            <person name="Finet C."/>
            <person name="Floyd S.K."/>
            <person name="Frommer W.B."/>
            <person name="Fujita T."/>
            <person name="Gramzow L."/>
            <person name="Gutensohn M."/>
            <person name="Harholt J."/>
            <person name="Hattori M."/>
            <person name="Heyl A."/>
            <person name="Hirai T."/>
            <person name="Hiwatashi Y."/>
            <person name="Ishikawa M."/>
            <person name="Iwata M."/>
            <person name="Karol K.G."/>
            <person name="Koehler B."/>
            <person name="Kolukisaoglu U."/>
            <person name="Kubo M."/>
            <person name="Kurata T."/>
            <person name="Lalonde S."/>
            <person name="Li K."/>
            <person name="Li Y."/>
            <person name="Litt A."/>
            <person name="Lyons E."/>
            <person name="Manning G."/>
            <person name="Maruyama T."/>
            <person name="Michael T.P."/>
            <person name="Mikami K."/>
            <person name="Miyazaki S."/>
            <person name="Morinaga S."/>
            <person name="Murata T."/>
            <person name="Mueller-Roeber B."/>
            <person name="Nelson D.R."/>
            <person name="Obara M."/>
            <person name="Oguri Y."/>
            <person name="Olmstead R.G."/>
            <person name="Onodera N."/>
            <person name="Petersen B.L."/>
            <person name="Pils B."/>
            <person name="Prigge M."/>
            <person name="Rensing S.A."/>
            <person name="Riano-Pachon D.M."/>
            <person name="Roberts A.W."/>
            <person name="Sato Y."/>
            <person name="Scheller H.V."/>
            <person name="Schulz B."/>
            <person name="Schulz C."/>
            <person name="Shakirov E.V."/>
            <person name="Shibagaki N."/>
            <person name="Shinohara N."/>
            <person name="Shippen D.E."/>
            <person name="Soerensen I."/>
            <person name="Sotooka R."/>
            <person name="Sugimoto N."/>
            <person name="Sugita M."/>
            <person name="Sumikawa N."/>
            <person name="Tanurdzic M."/>
            <person name="Theissen G."/>
            <person name="Ulvskov P."/>
            <person name="Wakazuki S."/>
            <person name="Weng J.K."/>
            <person name="Willats W.W."/>
            <person name="Wipf D."/>
            <person name="Wolf P.G."/>
            <person name="Yang L."/>
            <person name="Zimmer A.D."/>
            <person name="Zhu Q."/>
            <person name="Mitros T."/>
            <person name="Hellsten U."/>
            <person name="Loque D."/>
            <person name="Otillar R."/>
            <person name="Salamov A."/>
            <person name="Schmutz J."/>
            <person name="Shapiro H."/>
            <person name="Lindquist E."/>
            <person name="Lucas S."/>
            <person name="Rokhsar D."/>
            <person name="Grigoriev I.V."/>
        </authorList>
    </citation>
    <scope>NUCLEOTIDE SEQUENCE [LARGE SCALE GENOMIC DNA]</scope>
</reference>
<dbReference type="Proteomes" id="UP000001514">
    <property type="component" value="Unassembled WGS sequence"/>
</dbReference>
<dbReference type="AlphaFoldDB" id="D8RZH3"/>
<name>D8RZH3_SELML</name>
<evidence type="ECO:0000313" key="2">
    <source>
        <dbReference type="Proteomes" id="UP000001514"/>
    </source>
</evidence>
<dbReference type="Gene3D" id="3.30.530.20">
    <property type="match status" value="1"/>
</dbReference>
<accession>D8RZH3</accession>
<dbReference type="Gramene" id="EFJ22153">
    <property type="protein sequence ID" value="EFJ22153"/>
    <property type="gene ID" value="SELMODRAFT_416503"/>
</dbReference>
<dbReference type="CDD" id="cd07821">
    <property type="entry name" value="PYR_PYL_RCAR_like"/>
    <property type="match status" value="1"/>
</dbReference>
<dbReference type="KEGG" id="smo:SELMODRAFT_416503"/>
<gene>
    <name evidence="1" type="ORF">SELMODRAFT_416503</name>
</gene>